<dbReference type="EMBL" id="JAACNO010001795">
    <property type="protein sequence ID" value="KAF4137464.1"/>
    <property type="molecule type" value="Genomic_DNA"/>
</dbReference>
<feature type="compositionally biased region" description="Basic and acidic residues" evidence="1">
    <location>
        <begin position="33"/>
        <end position="48"/>
    </location>
</feature>
<organism evidence="2 3">
    <name type="scientific">Phytophthora infestans</name>
    <name type="common">Potato late blight agent</name>
    <name type="synonym">Botrytis infestans</name>
    <dbReference type="NCBI Taxonomy" id="4787"/>
    <lineage>
        <taxon>Eukaryota</taxon>
        <taxon>Sar</taxon>
        <taxon>Stramenopiles</taxon>
        <taxon>Oomycota</taxon>
        <taxon>Peronosporomycetes</taxon>
        <taxon>Peronosporales</taxon>
        <taxon>Peronosporaceae</taxon>
        <taxon>Phytophthora</taxon>
    </lineage>
</organism>
<dbReference type="Gene3D" id="2.40.70.10">
    <property type="entry name" value="Acid Proteases"/>
    <property type="match status" value="1"/>
</dbReference>
<accession>A0A8S9UES1</accession>
<proteinExistence type="predicted"/>
<feature type="region of interest" description="Disordered" evidence="1">
    <location>
        <begin position="32"/>
        <end position="67"/>
    </location>
</feature>
<dbReference type="AlphaFoldDB" id="A0A8S9UES1"/>
<sequence>MIGTTIVMPRARIRGLVASTSQVATNKLRLTKQRKEEYKPSETAVEKGPKKKHYPRIYEDSDDSESDDNEYKLVGLVQRLPRPKAPFRIAVQLQDGVFWVLCWIVEHPSKSIVNVATVDTIKALGGKFVAKSPAVFETMSGDVTISGSVIVKLRIEKLNPRAAIKHRFEVIEDSSDAMILGPDLLKGFGLVLNFKEKVVQWDDYAIAVNTGRTSEYAVDQVAEEDVHADESNAVLEGAVQPEVLVRKGLTSEQFIKT</sequence>
<gene>
    <name evidence="2" type="ORF">GN958_ATG13308</name>
</gene>
<dbReference type="InterPro" id="IPR021109">
    <property type="entry name" value="Peptidase_aspartic_dom_sf"/>
</dbReference>
<evidence type="ECO:0000313" key="2">
    <source>
        <dbReference type="EMBL" id="KAF4137464.1"/>
    </source>
</evidence>
<evidence type="ECO:0000256" key="1">
    <source>
        <dbReference type="SAM" id="MobiDB-lite"/>
    </source>
</evidence>
<reference evidence="2" key="1">
    <citation type="submission" date="2020-03" db="EMBL/GenBank/DDBJ databases">
        <title>Hybrid Assembly of Korean Phytophthora infestans isolates.</title>
        <authorList>
            <person name="Prokchorchik M."/>
            <person name="Lee Y."/>
            <person name="Seo J."/>
            <person name="Cho J.-H."/>
            <person name="Park Y.-E."/>
            <person name="Jang D.-C."/>
            <person name="Im J.-S."/>
            <person name="Choi J.-G."/>
            <person name="Park H.-J."/>
            <person name="Lee G.-B."/>
            <person name="Lee Y.-G."/>
            <person name="Hong S.-Y."/>
            <person name="Cho K."/>
            <person name="Sohn K.H."/>
        </authorList>
    </citation>
    <scope>NUCLEOTIDE SEQUENCE</scope>
    <source>
        <strain evidence="2">KR_2_A2</strain>
    </source>
</reference>
<name>A0A8S9UES1_PHYIN</name>
<protein>
    <submittedName>
        <fullName evidence="2">Uncharacterized protein</fullName>
    </submittedName>
</protein>
<evidence type="ECO:0000313" key="3">
    <source>
        <dbReference type="Proteomes" id="UP000704712"/>
    </source>
</evidence>
<dbReference type="Proteomes" id="UP000704712">
    <property type="component" value="Unassembled WGS sequence"/>
</dbReference>
<comment type="caution">
    <text evidence="2">The sequence shown here is derived from an EMBL/GenBank/DDBJ whole genome shotgun (WGS) entry which is preliminary data.</text>
</comment>